<dbReference type="Proteomes" id="UP000722791">
    <property type="component" value="Unassembled WGS sequence"/>
</dbReference>
<dbReference type="PANTHER" id="PTHR24099">
    <property type="entry name" value="E3 UBIQUITIN-PROTEIN LIGASE TRIM36-RELATED"/>
    <property type="match status" value="1"/>
</dbReference>
<feature type="region of interest" description="Disordered" evidence="1">
    <location>
        <begin position="1145"/>
        <end position="1180"/>
    </location>
</feature>
<evidence type="ECO:0000313" key="4">
    <source>
        <dbReference type="EMBL" id="GIM03693.1"/>
    </source>
</evidence>
<feature type="domain" description="Fibronectin type-III" evidence="3">
    <location>
        <begin position="853"/>
        <end position="945"/>
    </location>
</feature>
<dbReference type="InterPro" id="IPR013783">
    <property type="entry name" value="Ig-like_fold"/>
</dbReference>
<keyword evidence="2" id="KW-1133">Transmembrane helix</keyword>
<feature type="domain" description="Fibronectin type-III" evidence="3">
    <location>
        <begin position="287"/>
        <end position="381"/>
    </location>
</feature>
<evidence type="ECO:0000256" key="1">
    <source>
        <dbReference type="SAM" id="MobiDB-lite"/>
    </source>
</evidence>
<dbReference type="Gene3D" id="2.60.40.10">
    <property type="entry name" value="Immunoglobulins"/>
    <property type="match status" value="9"/>
</dbReference>
<dbReference type="CDD" id="cd00063">
    <property type="entry name" value="FN3"/>
    <property type="match status" value="9"/>
</dbReference>
<dbReference type="PRINTS" id="PR00014">
    <property type="entry name" value="FNTYPEIII"/>
</dbReference>
<dbReference type="InterPro" id="IPR003961">
    <property type="entry name" value="FN3_dom"/>
</dbReference>
<feature type="compositionally biased region" description="Low complexity" evidence="1">
    <location>
        <begin position="1115"/>
        <end position="1124"/>
    </location>
</feature>
<dbReference type="EMBL" id="BNCQ01000014">
    <property type="protein sequence ID" value="GIM03693.1"/>
    <property type="molecule type" value="Genomic_DNA"/>
</dbReference>
<feature type="domain" description="Fibronectin type-III" evidence="3">
    <location>
        <begin position="630"/>
        <end position="742"/>
    </location>
</feature>
<feature type="region of interest" description="Disordered" evidence="1">
    <location>
        <begin position="1097"/>
        <end position="1128"/>
    </location>
</feature>
<dbReference type="InterPro" id="IPR036116">
    <property type="entry name" value="FN3_sf"/>
</dbReference>
<evidence type="ECO:0000313" key="5">
    <source>
        <dbReference type="Proteomes" id="UP000722791"/>
    </source>
</evidence>
<dbReference type="PANTHER" id="PTHR24099:SF11">
    <property type="entry name" value="FIBRONECTIN TYPE III DOMAIN-CONTAINING 3BA-RELATED"/>
    <property type="match status" value="1"/>
</dbReference>
<reference evidence="4" key="1">
    <citation type="journal article" date="2021" name="Proc. Natl. Acad. Sci. U.S.A.">
        <title>Three genomes in the algal genus Volvox reveal the fate of a haploid sex-determining region after a transition to homothallism.</title>
        <authorList>
            <person name="Yamamoto K."/>
            <person name="Hamaji T."/>
            <person name="Kawai-Toyooka H."/>
            <person name="Matsuzaki R."/>
            <person name="Takahashi F."/>
            <person name="Nishimura Y."/>
            <person name="Kawachi M."/>
            <person name="Noguchi H."/>
            <person name="Minakuchi Y."/>
            <person name="Umen J.G."/>
            <person name="Toyoda A."/>
            <person name="Nozaki H."/>
        </authorList>
    </citation>
    <scope>NUCLEOTIDE SEQUENCE</scope>
    <source>
        <strain evidence="4">NIES-3785</strain>
    </source>
</reference>
<dbReference type="SMART" id="SM00060">
    <property type="entry name" value="FN3"/>
    <property type="match status" value="9"/>
</dbReference>
<evidence type="ECO:0000256" key="2">
    <source>
        <dbReference type="SAM" id="Phobius"/>
    </source>
</evidence>
<feature type="domain" description="Fibronectin type-III" evidence="3">
    <location>
        <begin position="180"/>
        <end position="283"/>
    </location>
</feature>
<keyword evidence="2" id="KW-0812">Transmembrane</keyword>
<gene>
    <name evidence="4" type="ORF">Vretimale_8360</name>
</gene>
<dbReference type="AlphaFoldDB" id="A0A8J4GAP4"/>
<keyword evidence="2" id="KW-0472">Membrane</keyword>
<feature type="transmembrane region" description="Helical" evidence="2">
    <location>
        <begin position="1225"/>
        <end position="1243"/>
    </location>
</feature>
<feature type="domain" description="Fibronectin type-III" evidence="3">
    <location>
        <begin position="382"/>
        <end position="481"/>
    </location>
</feature>
<feature type="compositionally biased region" description="Low complexity" evidence="1">
    <location>
        <begin position="39"/>
        <end position="58"/>
    </location>
</feature>
<comment type="caution">
    <text evidence="4">The sequence shown here is derived from an EMBL/GenBank/DDBJ whole genome shotgun (WGS) entry which is preliminary data.</text>
</comment>
<dbReference type="InterPro" id="IPR050617">
    <property type="entry name" value="E3_ligase_FN3/SPRY"/>
</dbReference>
<feature type="domain" description="Fibronectin type-III" evidence="3">
    <location>
        <begin position="67"/>
        <end position="169"/>
    </location>
</feature>
<organism evidence="4 5">
    <name type="scientific">Volvox reticuliferus</name>
    <dbReference type="NCBI Taxonomy" id="1737510"/>
    <lineage>
        <taxon>Eukaryota</taxon>
        <taxon>Viridiplantae</taxon>
        <taxon>Chlorophyta</taxon>
        <taxon>core chlorophytes</taxon>
        <taxon>Chlorophyceae</taxon>
        <taxon>CS clade</taxon>
        <taxon>Chlamydomonadales</taxon>
        <taxon>Volvocaceae</taxon>
        <taxon>Volvox</taxon>
    </lineage>
</organism>
<feature type="compositionally biased region" description="Polar residues" evidence="1">
    <location>
        <begin position="1162"/>
        <end position="1176"/>
    </location>
</feature>
<feature type="region of interest" description="Disordered" evidence="1">
    <location>
        <begin position="32"/>
        <end position="60"/>
    </location>
</feature>
<feature type="domain" description="Fibronectin type-III" evidence="3">
    <location>
        <begin position="743"/>
        <end position="849"/>
    </location>
</feature>
<dbReference type="PROSITE" id="PS50853">
    <property type="entry name" value="FN3"/>
    <property type="match status" value="8"/>
</dbReference>
<accession>A0A8J4GAP4</accession>
<name>A0A8J4GAP4_9CHLO</name>
<sequence>MPQMASLTVHRVGVGLLERLDAPLNLAAPLISKNSDQNSSESPLEPMTSTTPSTTSEPEQPELLELACLPPTVSSVESHSATFSWAPLGKLPAGHAAVYTIELQQLDSLDSNPSTNWLSVYKGEGLSCKVDDLKSGRRYAARLVVSVENALHAEEAPDAVVADVRVRNANHVYFQTPASVPSSIQPPSLAQRARNALKLKWNVPEDPGGPYELIYVLQVSPAPLGLEDQRAGTSFVEVYRGPERSFKVTKLQPGVRYTSRVQAVNPLGEGPFSLCSVYTTQATVPAAPEPPVVQAAASNALTLQWTPPPDNGSPIIGYCLERDDGAGSDFMHCYVGPNTWHTVKNLKPGTVYRFRLRADNDEGKSMWSMISATMTGAAPPDSPVALQVVTPLSTSATLAWSAPENDYGSKVVAYEVELQAMSRAAVACMGSSWLKIFEGEALACTINSLCPGCAYLVRVRARNSAGWGDWAVPVSLTTAPDVPDVPLSLRPTSCSATTMVISWAPPRHDGGSKVLQYRMEMALAKCLCDRCPQANMPPPGVLPSSQGLQYSGMPMPAPGLPGIPSSLLRPVHCQAQPLLVVYNREHVGAELRHLQPGCWYIFRLQAVNAQGPSSWTDWVAGGTSPDVPVTPEPPSVRGVASGALMLSWQATAGQGAPVTHYTVEVAPLPQMPNFGPPGPAGTIADQRVIADLSFKVVYHGQHTGCEVRGLEPKSAYALRLCAHNDVGPSPWSICTAAITSHAPPSCPISVSAQPASSYKIVLCWMPPERDNGAAVLSYTVDMALVSRNAANRQGAGSAVSWSHLYTGPACSCCAEGLAPARTYNFRVRATNVCGCGPNSSVISATTLAAPPSAPGKPVVVSRGANNIRVRWDEPEHFYGAVVTTYKLEGALAGSDEWTIMYEGLETAVRVSNLQPATKYVLRVAASNSVGQGPFSDCEAVTTAMMAPLPPTELSATEITEDAATSAAPLDAVSLPTEGARVETGPIVLVTWQEPHGEIPHAAVMGYEVEARPKPGSDVPAGAPGGGIVKATVTGRRCEARLDTLYHGCTYGIRVRSVGVEGTGHSSWSEEASVMVHPRLDVEVASVCSASATGCGAAGPNSVGLRKGSSKRAARRQQAASTAGALSAPSTVPAGPIVTALAQAPSTSGDEAVAPSAARTRSKTGSSVRGNRSTTPSVALPRPRPKSWLVRFGECSTFTEACFQRVFGPSWRRDAGKQLYACCKSIIIVALVMLSIFFLWVLVASRH</sequence>
<proteinExistence type="predicted"/>
<dbReference type="Pfam" id="PF00041">
    <property type="entry name" value="fn3"/>
    <property type="match status" value="8"/>
</dbReference>
<feature type="domain" description="Fibronectin type-III" evidence="3">
    <location>
        <begin position="971"/>
        <end position="1078"/>
    </location>
</feature>
<evidence type="ECO:0000259" key="3">
    <source>
        <dbReference type="PROSITE" id="PS50853"/>
    </source>
</evidence>
<dbReference type="SUPFAM" id="SSF49265">
    <property type="entry name" value="Fibronectin type III"/>
    <property type="match status" value="6"/>
</dbReference>
<protein>
    <recommendedName>
        <fullName evidence="3">Fibronectin type-III domain-containing protein</fullName>
    </recommendedName>
</protein>